<evidence type="ECO:0000313" key="1">
    <source>
        <dbReference type="EMBL" id="JAD63977.1"/>
    </source>
</evidence>
<dbReference type="EMBL" id="GBRH01233918">
    <property type="protein sequence ID" value="JAD63977.1"/>
    <property type="molecule type" value="Transcribed_RNA"/>
</dbReference>
<protein>
    <submittedName>
        <fullName evidence="1">Uncharacterized protein</fullName>
    </submittedName>
</protein>
<reference evidence="1" key="1">
    <citation type="submission" date="2014-09" db="EMBL/GenBank/DDBJ databases">
        <authorList>
            <person name="Magalhaes I.L.F."/>
            <person name="Oliveira U."/>
            <person name="Santos F.R."/>
            <person name="Vidigal T.H.D.A."/>
            <person name="Brescovit A.D."/>
            <person name="Santos A.J."/>
        </authorList>
    </citation>
    <scope>NUCLEOTIDE SEQUENCE</scope>
    <source>
        <tissue evidence="1">Shoot tissue taken approximately 20 cm above the soil surface</tissue>
    </source>
</reference>
<reference evidence="1" key="2">
    <citation type="journal article" date="2015" name="Data Brief">
        <title>Shoot transcriptome of the giant reed, Arundo donax.</title>
        <authorList>
            <person name="Barrero R.A."/>
            <person name="Guerrero F.D."/>
            <person name="Moolhuijzen P."/>
            <person name="Goolsby J.A."/>
            <person name="Tidwell J."/>
            <person name="Bellgard S.E."/>
            <person name="Bellgard M.I."/>
        </authorList>
    </citation>
    <scope>NUCLEOTIDE SEQUENCE</scope>
    <source>
        <tissue evidence="1">Shoot tissue taken approximately 20 cm above the soil surface</tissue>
    </source>
</reference>
<organism evidence="1">
    <name type="scientific">Arundo donax</name>
    <name type="common">Giant reed</name>
    <name type="synonym">Donax arundinaceus</name>
    <dbReference type="NCBI Taxonomy" id="35708"/>
    <lineage>
        <taxon>Eukaryota</taxon>
        <taxon>Viridiplantae</taxon>
        <taxon>Streptophyta</taxon>
        <taxon>Embryophyta</taxon>
        <taxon>Tracheophyta</taxon>
        <taxon>Spermatophyta</taxon>
        <taxon>Magnoliopsida</taxon>
        <taxon>Liliopsida</taxon>
        <taxon>Poales</taxon>
        <taxon>Poaceae</taxon>
        <taxon>PACMAD clade</taxon>
        <taxon>Arundinoideae</taxon>
        <taxon>Arundineae</taxon>
        <taxon>Arundo</taxon>
    </lineage>
</organism>
<proteinExistence type="predicted"/>
<name>A0A0A9BXJ0_ARUDO</name>
<accession>A0A0A9BXJ0</accession>
<sequence>MCKLYTMSLLYMQ</sequence>